<sequence length="336" mass="38296">MQSHKRGFDTQFSVRQKIVELYLNGLSCRQIAQQTGVSKSTANNICTKLITSGDVSAGKHGRKHGNRTCLTDNILQHIEFYKRRQPSIYLREIQSKLRQDNVCLDVPSSSTVYRGLVHHLNMTRKKLKSVAAESTTDINEQRMLDFIDTISDFRPEQLHWFDEASVIRTTGNRRYGHAEIGKPAIEIQRFASNVNYTINLLTSIFGVEYSDIIVGASNAMEMMNFFFEAVNVEDHVGNRCLAPGDCVIMDNCGFHHARIVEPNLEHLLQQQGVRLIFQPPYNPEYNICEQCFRSIKSYLRGNQEFSYRFTEFAIADAIGHITPGACQIFARESGYV</sequence>
<reference evidence="4" key="1">
    <citation type="submission" date="2025-08" db="UniProtKB">
        <authorList>
            <consortium name="RefSeq"/>
        </authorList>
    </citation>
    <scope>IDENTIFICATION</scope>
    <source>
        <tissue evidence="4">Testes</tissue>
    </source>
</reference>
<dbReference type="RefSeq" id="XP_002733909.1">
    <property type="nucleotide sequence ID" value="XM_002733863.1"/>
</dbReference>
<dbReference type="InterPro" id="IPR047655">
    <property type="entry name" value="Transpos_IS630-like"/>
</dbReference>
<evidence type="ECO:0000313" key="3">
    <source>
        <dbReference type="Proteomes" id="UP000694865"/>
    </source>
</evidence>
<dbReference type="PANTHER" id="PTHR46564">
    <property type="entry name" value="TRANSPOSASE"/>
    <property type="match status" value="1"/>
</dbReference>
<dbReference type="InterPro" id="IPR038717">
    <property type="entry name" value="Tc1-like_DDE_dom"/>
</dbReference>
<evidence type="ECO:0000256" key="1">
    <source>
        <dbReference type="ARBA" id="ARBA00022724"/>
    </source>
</evidence>
<dbReference type="Proteomes" id="UP000694865">
    <property type="component" value="Unplaced"/>
</dbReference>
<dbReference type="InterPro" id="IPR001523">
    <property type="entry name" value="Paired_dom"/>
</dbReference>
<evidence type="ECO:0000313" key="4">
    <source>
        <dbReference type="RefSeq" id="XP_002733909.1"/>
    </source>
</evidence>
<dbReference type="NCBIfam" id="NF033545">
    <property type="entry name" value="transpos_IS630"/>
    <property type="match status" value="1"/>
</dbReference>
<dbReference type="PROSITE" id="PS51057">
    <property type="entry name" value="PAIRED_2"/>
    <property type="match status" value="1"/>
</dbReference>
<dbReference type="GeneID" id="100377317"/>
<dbReference type="InterPro" id="IPR036397">
    <property type="entry name" value="RNaseH_sf"/>
</dbReference>
<gene>
    <name evidence="4" type="primary">LOC100377317</name>
</gene>
<keyword evidence="1" id="KW-0563">Paired box</keyword>
<dbReference type="SMART" id="SM00351">
    <property type="entry name" value="PAX"/>
    <property type="match status" value="1"/>
</dbReference>
<dbReference type="SUPFAM" id="SSF46689">
    <property type="entry name" value="Homeodomain-like"/>
    <property type="match status" value="1"/>
</dbReference>
<feature type="domain" description="Paired" evidence="2">
    <location>
        <begin position="1"/>
        <end position="119"/>
    </location>
</feature>
<keyword evidence="3" id="KW-1185">Reference proteome</keyword>
<dbReference type="Pfam" id="PF13358">
    <property type="entry name" value="DDE_3"/>
    <property type="match status" value="1"/>
</dbReference>
<dbReference type="Pfam" id="PF00292">
    <property type="entry name" value="PAX"/>
    <property type="match status" value="1"/>
</dbReference>
<accession>A0ABM0GNK6</accession>
<dbReference type="PANTHER" id="PTHR46564:SF1">
    <property type="entry name" value="TRANSPOSASE"/>
    <property type="match status" value="1"/>
</dbReference>
<protein>
    <submittedName>
        <fullName evidence="4">Uncharacterized protein LOC100377317</fullName>
    </submittedName>
</protein>
<dbReference type="InterPro" id="IPR036388">
    <property type="entry name" value="WH-like_DNA-bd_sf"/>
</dbReference>
<organism evidence="3 4">
    <name type="scientific">Saccoglossus kowalevskii</name>
    <name type="common">Acorn worm</name>
    <dbReference type="NCBI Taxonomy" id="10224"/>
    <lineage>
        <taxon>Eukaryota</taxon>
        <taxon>Metazoa</taxon>
        <taxon>Hemichordata</taxon>
        <taxon>Enteropneusta</taxon>
        <taxon>Harrimaniidae</taxon>
        <taxon>Saccoglossus</taxon>
    </lineage>
</organism>
<proteinExistence type="predicted"/>
<dbReference type="Gene3D" id="1.10.10.10">
    <property type="entry name" value="Winged helix-like DNA-binding domain superfamily/Winged helix DNA-binding domain"/>
    <property type="match status" value="2"/>
</dbReference>
<name>A0ABM0GNK6_SACKO</name>
<evidence type="ECO:0000259" key="2">
    <source>
        <dbReference type="PROSITE" id="PS51057"/>
    </source>
</evidence>
<dbReference type="Gene3D" id="3.30.420.10">
    <property type="entry name" value="Ribonuclease H-like superfamily/Ribonuclease H"/>
    <property type="match status" value="1"/>
</dbReference>
<dbReference type="InterPro" id="IPR009057">
    <property type="entry name" value="Homeodomain-like_sf"/>
</dbReference>